<dbReference type="RefSeq" id="WP_160610020.1">
    <property type="nucleotide sequence ID" value="NZ_WTZA01000001.1"/>
</dbReference>
<dbReference type="EMBL" id="WTZA01000001">
    <property type="protein sequence ID" value="MXO74248.1"/>
    <property type="molecule type" value="Genomic_DNA"/>
</dbReference>
<protein>
    <submittedName>
        <fullName evidence="3">Arylesterase</fullName>
    </submittedName>
</protein>
<reference evidence="3 4" key="1">
    <citation type="submission" date="2019-12" db="EMBL/GenBank/DDBJ databases">
        <title>Genomic-based taxomic classification of the family Erythrobacteraceae.</title>
        <authorList>
            <person name="Xu L."/>
        </authorList>
    </citation>
    <scope>NUCLEOTIDE SEQUENCE [LARGE SCALE GENOMIC DNA]</scope>
    <source>
        <strain evidence="3 4">100921-2</strain>
    </source>
</reference>
<gene>
    <name evidence="3" type="ORF">GRI40_03300</name>
</gene>
<keyword evidence="1" id="KW-0732">Signal</keyword>
<sequence length="245" mass="25184">MRLRGWMMLGAAMALAGCQGEVAAPDPAPAATSTASAASAATDNPDTAIAGRAVRVLAFGDSLFAGYGLTSPDLAYPARLEAALRADGHDVKVTNAGVSGDTTAAGRQRLAFTLDSQPAPPDLVLLELGGNDLLRGLPPEQTRANLAAMLGELEKRGIPAVLMSLQAPPNYGATWQNQFDALYPALAKEHGATLVPFVTQAVFANPALLQADRVHPTAKGVEALVSATSDAVAEALPQPDGPDRL</sequence>
<feature type="chain" id="PRO_5026118641" evidence="1">
    <location>
        <begin position="24"/>
        <end position="245"/>
    </location>
</feature>
<dbReference type="Pfam" id="PF13472">
    <property type="entry name" value="Lipase_GDSL_2"/>
    <property type="match status" value="1"/>
</dbReference>
<comment type="caution">
    <text evidence="3">The sequence shown here is derived from an EMBL/GenBank/DDBJ whole genome shotgun (WGS) entry which is preliminary data.</text>
</comment>
<accession>A0A6I4TCX7</accession>
<name>A0A6I4TCX7_9SPHN</name>
<dbReference type="OrthoDB" id="9786188at2"/>
<dbReference type="SUPFAM" id="SSF52266">
    <property type="entry name" value="SGNH hydrolase"/>
    <property type="match status" value="1"/>
</dbReference>
<feature type="domain" description="SGNH hydrolase-type esterase" evidence="2">
    <location>
        <begin position="58"/>
        <end position="222"/>
    </location>
</feature>
<dbReference type="AlphaFoldDB" id="A0A6I4TCX7"/>
<dbReference type="PANTHER" id="PTHR30383:SF24">
    <property type="entry name" value="THIOESTERASE 1_PROTEASE 1_LYSOPHOSPHOLIPASE L1"/>
    <property type="match status" value="1"/>
</dbReference>
<dbReference type="PROSITE" id="PS51257">
    <property type="entry name" value="PROKAR_LIPOPROTEIN"/>
    <property type="match status" value="1"/>
</dbReference>
<evidence type="ECO:0000259" key="2">
    <source>
        <dbReference type="Pfam" id="PF13472"/>
    </source>
</evidence>
<evidence type="ECO:0000256" key="1">
    <source>
        <dbReference type="SAM" id="SignalP"/>
    </source>
</evidence>
<dbReference type="InterPro" id="IPR013830">
    <property type="entry name" value="SGNH_hydro"/>
</dbReference>
<dbReference type="GO" id="GO:0004622">
    <property type="term" value="F:phosphatidylcholine lysophospholipase activity"/>
    <property type="evidence" value="ECO:0007669"/>
    <property type="project" value="TreeGrafter"/>
</dbReference>
<dbReference type="InterPro" id="IPR051532">
    <property type="entry name" value="Ester_Hydrolysis_Enzymes"/>
</dbReference>
<dbReference type="Proteomes" id="UP000439522">
    <property type="component" value="Unassembled WGS sequence"/>
</dbReference>
<evidence type="ECO:0000313" key="3">
    <source>
        <dbReference type="EMBL" id="MXO74248.1"/>
    </source>
</evidence>
<evidence type="ECO:0000313" key="4">
    <source>
        <dbReference type="Proteomes" id="UP000439522"/>
    </source>
</evidence>
<keyword evidence="4" id="KW-1185">Reference proteome</keyword>
<dbReference type="Gene3D" id="3.40.50.1110">
    <property type="entry name" value="SGNH hydrolase"/>
    <property type="match status" value="1"/>
</dbReference>
<organism evidence="3 4">
    <name type="scientific">Tsuneonella aeria</name>
    <dbReference type="NCBI Taxonomy" id="1837929"/>
    <lineage>
        <taxon>Bacteria</taxon>
        <taxon>Pseudomonadati</taxon>
        <taxon>Pseudomonadota</taxon>
        <taxon>Alphaproteobacteria</taxon>
        <taxon>Sphingomonadales</taxon>
        <taxon>Erythrobacteraceae</taxon>
        <taxon>Tsuneonella</taxon>
    </lineage>
</organism>
<dbReference type="PANTHER" id="PTHR30383">
    <property type="entry name" value="THIOESTERASE 1/PROTEASE 1/LYSOPHOSPHOLIPASE L1"/>
    <property type="match status" value="1"/>
</dbReference>
<proteinExistence type="predicted"/>
<dbReference type="InterPro" id="IPR036514">
    <property type="entry name" value="SGNH_hydro_sf"/>
</dbReference>
<feature type="signal peptide" evidence="1">
    <location>
        <begin position="1"/>
        <end position="23"/>
    </location>
</feature>
<dbReference type="CDD" id="cd01822">
    <property type="entry name" value="Lysophospholipase_L1_like"/>
    <property type="match status" value="1"/>
</dbReference>